<comment type="caution">
    <text evidence="10">The sequence shown here is derived from an EMBL/GenBank/DDBJ whole genome shotgun (WGS) entry which is preliminary data.</text>
</comment>
<keyword evidence="5" id="KW-0694">RNA-binding</keyword>
<name>A0A5J4T4X2_9EUKA</name>
<comment type="subcellular location">
    <subcellularLocation>
        <location evidence="1">Cytoplasm</location>
    </subcellularLocation>
    <subcellularLocation>
        <location evidence="2">Nucleus</location>
        <location evidence="2">Nucleolus</location>
    </subcellularLocation>
</comment>
<comment type="similarity">
    <text evidence="3">Belongs to the SRP68 family.</text>
</comment>
<keyword evidence="4" id="KW-0963">Cytoplasm</keyword>
<evidence type="ECO:0000313" key="10">
    <source>
        <dbReference type="EMBL" id="KAA6353439.1"/>
    </source>
</evidence>
<keyword evidence="6" id="KW-0733">Signal recognition particle</keyword>
<dbReference type="InterPro" id="IPR026258">
    <property type="entry name" value="SRP68"/>
</dbReference>
<keyword evidence="7" id="KW-0539">Nucleus</keyword>
<dbReference type="Proteomes" id="UP000324800">
    <property type="component" value="Unassembled WGS sequence"/>
</dbReference>
<evidence type="ECO:0000313" key="11">
    <source>
        <dbReference type="Proteomes" id="UP000324800"/>
    </source>
</evidence>
<dbReference type="InterPro" id="IPR038253">
    <property type="entry name" value="SRP68_N_sf"/>
</dbReference>
<evidence type="ECO:0000256" key="6">
    <source>
        <dbReference type="ARBA" id="ARBA00023135"/>
    </source>
</evidence>
<evidence type="ECO:0000256" key="4">
    <source>
        <dbReference type="ARBA" id="ARBA00022490"/>
    </source>
</evidence>
<sequence length="170" mass="19418">MLSFHCLLRTGPIGAQSPINKGGAHFSFGGDCTAKLWLTKGFLALYKYGRLSIEMSEQSSDTESSEVSEPNIHVQLRIFELMHEKQDRASVHALRNYKIYWNSCSARLHHLRKQTGLVWRRKQGKKAPQFPSHIENAQIMEILLLLAERAWACAEQLSKENSTNEAHKQQ</sequence>
<evidence type="ECO:0000256" key="2">
    <source>
        <dbReference type="ARBA" id="ARBA00004604"/>
    </source>
</evidence>
<evidence type="ECO:0000256" key="3">
    <source>
        <dbReference type="ARBA" id="ARBA00009352"/>
    </source>
</evidence>
<evidence type="ECO:0000256" key="8">
    <source>
        <dbReference type="ARBA" id="ARBA00023274"/>
    </source>
</evidence>
<organism evidence="10 11">
    <name type="scientific">Streblomastix strix</name>
    <dbReference type="NCBI Taxonomy" id="222440"/>
    <lineage>
        <taxon>Eukaryota</taxon>
        <taxon>Metamonada</taxon>
        <taxon>Preaxostyla</taxon>
        <taxon>Oxymonadida</taxon>
        <taxon>Streblomastigidae</taxon>
        <taxon>Streblomastix</taxon>
    </lineage>
</organism>
<gene>
    <name evidence="10" type="ORF">EZS28_051034</name>
</gene>
<dbReference type="GO" id="GO:0005047">
    <property type="term" value="F:signal recognition particle binding"/>
    <property type="evidence" value="ECO:0007669"/>
    <property type="project" value="InterPro"/>
</dbReference>
<dbReference type="GO" id="GO:0005730">
    <property type="term" value="C:nucleolus"/>
    <property type="evidence" value="ECO:0007669"/>
    <property type="project" value="UniProtKB-SubCell"/>
</dbReference>
<dbReference type="GO" id="GO:0008312">
    <property type="term" value="F:7S RNA binding"/>
    <property type="evidence" value="ECO:0007669"/>
    <property type="project" value="InterPro"/>
</dbReference>
<keyword evidence="8" id="KW-0687">Ribonucleoprotein</keyword>
<dbReference type="AlphaFoldDB" id="A0A5J4T4X2"/>
<feature type="non-terminal residue" evidence="10">
    <location>
        <position position="170"/>
    </location>
</feature>
<dbReference type="Gene3D" id="1.10.3450.40">
    <property type="entry name" value="Signal recognition particle, SRP68 subunit, RNA-binding domain"/>
    <property type="match status" value="1"/>
</dbReference>
<dbReference type="GO" id="GO:0005786">
    <property type="term" value="C:signal recognition particle, endoplasmic reticulum targeting"/>
    <property type="evidence" value="ECO:0007669"/>
    <property type="project" value="UniProtKB-KW"/>
</dbReference>
<accession>A0A5J4T4X2</accession>
<dbReference type="GO" id="GO:0030942">
    <property type="term" value="F:endoplasmic reticulum signal peptide binding"/>
    <property type="evidence" value="ECO:0007669"/>
    <property type="project" value="InterPro"/>
</dbReference>
<evidence type="ECO:0000256" key="5">
    <source>
        <dbReference type="ARBA" id="ARBA00022884"/>
    </source>
</evidence>
<proteinExistence type="inferred from homology"/>
<dbReference type="EMBL" id="SNRW01038118">
    <property type="protein sequence ID" value="KAA6353439.1"/>
    <property type="molecule type" value="Genomic_DNA"/>
</dbReference>
<evidence type="ECO:0000256" key="9">
    <source>
        <dbReference type="ARBA" id="ARBA00029498"/>
    </source>
</evidence>
<dbReference type="Pfam" id="PF16969">
    <property type="entry name" value="SRP68"/>
    <property type="match status" value="1"/>
</dbReference>
<protein>
    <recommendedName>
        <fullName evidence="9">Signal recognition particle subunit SRP68</fullName>
    </recommendedName>
</protein>
<dbReference type="PANTHER" id="PTHR12860:SF0">
    <property type="entry name" value="SIGNAL RECOGNITION PARTICLE SUBUNIT SRP68"/>
    <property type="match status" value="1"/>
</dbReference>
<evidence type="ECO:0000256" key="7">
    <source>
        <dbReference type="ARBA" id="ARBA00023242"/>
    </source>
</evidence>
<dbReference type="PANTHER" id="PTHR12860">
    <property type="entry name" value="SIGNAL RECOGNITION PARTICLE 68 KDA PROTEIN"/>
    <property type="match status" value="1"/>
</dbReference>
<dbReference type="GO" id="GO:0006614">
    <property type="term" value="P:SRP-dependent cotranslational protein targeting to membrane"/>
    <property type="evidence" value="ECO:0007669"/>
    <property type="project" value="InterPro"/>
</dbReference>
<evidence type="ECO:0000256" key="1">
    <source>
        <dbReference type="ARBA" id="ARBA00004496"/>
    </source>
</evidence>
<reference evidence="10 11" key="1">
    <citation type="submission" date="2019-03" db="EMBL/GenBank/DDBJ databases">
        <title>Single cell metagenomics reveals metabolic interactions within the superorganism composed of flagellate Streblomastix strix and complex community of Bacteroidetes bacteria on its surface.</title>
        <authorList>
            <person name="Treitli S.C."/>
            <person name="Kolisko M."/>
            <person name="Husnik F."/>
            <person name="Keeling P."/>
            <person name="Hampl V."/>
        </authorList>
    </citation>
    <scope>NUCLEOTIDE SEQUENCE [LARGE SCALE GENOMIC DNA]</scope>
    <source>
        <strain evidence="10">ST1C</strain>
    </source>
</reference>